<name>A0A0F9T8G6_9ZZZZ</name>
<dbReference type="EMBL" id="LAZR01000277">
    <property type="protein sequence ID" value="KKN77520.1"/>
    <property type="molecule type" value="Genomic_DNA"/>
</dbReference>
<accession>A0A0F9T8G6</accession>
<sequence length="340" mass="40116">MAHIPICLDHDDTRKPCLYYIRDHKPGFCRHKEHYRCIEYIRMKQPILSYSYLNTYKACLREFLFAWLMGYRLLEPSFNAETSSIFHGYMAGFYSGLNTHIIDAEKKLAKLRSRFPEGKVPNEVKCVTGVANAYYELKKKGIAKIIGKCKVEQTALEYREGYAIKNIIDMILNNGETGYEWKYAKTPDIYGAWTMRLQLMIYFISRPKLKEVVVRAIKKPQLKQGKNEDENEFVDRVTKTFKAQRKANIISNKYYRSEFDLIRGEREIVLISEQLKQLIEQKDIAAFWQNQNCCYFNGYRDWTCDFLKCCEADLLPKQLPELYGKIDIEHKMDTGEEIIR</sequence>
<dbReference type="InterPro" id="IPR038726">
    <property type="entry name" value="PDDEXK_AddAB-type"/>
</dbReference>
<dbReference type="Pfam" id="PF12705">
    <property type="entry name" value="PDDEXK_1"/>
    <property type="match status" value="1"/>
</dbReference>
<gene>
    <name evidence="2" type="ORF">LCGC14_0359350</name>
</gene>
<evidence type="ECO:0000313" key="2">
    <source>
        <dbReference type="EMBL" id="KKN77520.1"/>
    </source>
</evidence>
<feature type="domain" description="PD-(D/E)XK endonuclease-like" evidence="1">
    <location>
        <begin position="48"/>
        <end position="204"/>
    </location>
</feature>
<comment type="caution">
    <text evidence="2">The sequence shown here is derived from an EMBL/GenBank/DDBJ whole genome shotgun (WGS) entry which is preliminary data.</text>
</comment>
<dbReference type="AlphaFoldDB" id="A0A0F9T8G6"/>
<proteinExistence type="predicted"/>
<protein>
    <recommendedName>
        <fullName evidence="1">PD-(D/E)XK endonuclease-like domain-containing protein</fullName>
    </recommendedName>
</protein>
<organism evidence="2">
    <name type="scientific">marine sediment metagenome</name>
    <dbReference type="NCBI Taxonomy" id="412755"/>
    <lineage>
        <taxon>unclassified sequences</taxon>
        <taxon>metagenomes</taxon>
        <taxon>ecological metagenomes</taxon>
    </lineage>
</organism>
<reference evidence="2" key="1">
    <citation type="journal article" date="2015" name="Nature">
        <title>Complex archaea that bridge the gap between prokaryotes and eukaryotes.</title>
        <authorList>
            <person name="Spang A."/>
            <person name="Saw J.H."/>
            <person name="Jorgensen S.L."/>
            <person name="Zaremba-Niedzwiedzka K."/>
            <person name="Martijn J."/>
            <person name="Lind A.E."/>
            <person name="van Eijk R."/>
            <person name="Schleper C."/>
            <person name="Guy L."/>
            <person name="Ettema T.J."/>
        </authorList>
    </citation>
    <scope>NUCLEOTIDE SEQUENCE</scope>
</reference>
<evidence type="ECO:0000259" key="1">
    <source>
        <dbReference type="Pfam" id="PF12705"/>
    </source>
</evidence>